<keyword evidence="7 10" id="KW-0862">Zinc</keyword>
<dbReference type="EMBL" id="JAAWWP010000001">
    <property type="protein sequence ID" value="NKI39930.1"/>
    <property type="molecule type" value="Genomic_DNA"/>
</dbReference>
<evidence type="ECO:0000313" key="17">
    <source>
        <dbReference type="Proteomes" id="UP000772196"/>
    </source>
</evidence>
<feature type="domain" description="Peptidase M4" evidence="12">
    <location>
        <begin position="260"/>
        <end position="412"/>
    </location>
</feature>
<feature type="domain" description="Peptidase M4 C-terminal" evidence="13">
    <location>
        <begin position="430"/>
        <end position="598"/>
    </location>
</feature>
<dbReference type="InterPro" id="IPR001570">
    <property type="entry name" value="Peptidase_M4_C_domain"/>
</dbReference>
<dbReference type="PANTHER" id="PTHR33794">
    <property type="entry name" value="BACILLOLYSIN"/>
    <property type="match status" value="1"/>
</dbReference>
<feature type="domain" description="FTP" evidence="15">
    <location>
        <begin position="79"/>
        <end position="127"/>
    </location>
</feature>
<comment type="function">
    <text evidence="10">Extracellular zinc metalloprotease.</text>
</comment>
<evidence type="ECO:0000256" key="4">
    <source>
        <dbReference type="ARBA" id="ARBA00022723"/>
    </source>
</evidence>
<evidence type="ECO:0000256" key="1">
    <source>
        <dbReference type="ARBA" id="ARBA00001947"/>
    </source>
</evidence>
<proteinExistence type="inferred from homology"/>
<keyword evidence="9" id="KW-0865">Zymogen</keyword>
<keyword evidence="10" id="KW-0964">Secreted</keyword>
<dbReference type="InterPro" id="IPR013856">
    <property type="entry name" value="Peptidase_M4_domain"/>
</dbReference>
<keyword evidence="3 10" id="KW-0645">Protease</keyword>
<dbReference type="PANTHER" id="PTHR33794:SF1">
    <property type="entry name" value="BACILLOLYSIN"/>
    <property type="match status" value="1"/>
</dbReference>
<name>A0ABX1GXS9_9ACTN</name>
<feature type="region of interest" description="Disordered" evidence="11">
    <location>
        <begin position="224"/>
        <end position="254"/>
    </location>
</feature>
<evidence type="ECO:0000256" key="9">
    <source>
        <dbReference type="ARBA" id="ARBA00023145"/>
    </source>
</evidence>
<evidence type="ECO:0000256" key="7">
    <source>
        <dbReference type="ARBA" id="ARBA00022833"/>
    </source>
</evidence>
<dbReference type="Pfam" id="PF03413">
    <property type="entry name" value="PepSY"/>
    <property type="match status" value="1"/>
</dbReference>
<accession>A0ABX1GXS9</accession>
<evidence type="ECO:0000259" key="13">
    <source>
        <dbReference type="Pfam" id="PF02868"/>
    </source>
</evidence>
<feature type="chain" id="PRO_5045002193" description="Neutral metalloproteinase" evidence="10">
    <location>
        <begin position="26"/>
        <end position="616"/>
    </location>
</feature>
<dbReference type="SUPFAM" id="SSF55486">
    <property type="entry name" value="Metalloproteases ('zincins'), catalytic domain"/>
    <property type="match status" value="1"/>
</dbReference>
<evidence type="ECO:0000256" key="6">
    <source>
        <dbReference type="ARBA" id="ARBA00022801"/>
    </source>
</evidence>
<organism evidence="16 17">
    <name type="scientific">Streptomyces physcomitrii</name>
    <dbReference type="NCBI Taxonomy" id="2724184"/>
    <lineage>
        <taxon>Bacteria</taxon>
        <taxon>Bacillati</taxon>
        <taxon>Actinomycetota</taxon>
        <taxon>Actinomycetes</taxon>
        <taxon>Kitasatosporales</taxon>
        <taxon>Streptomycetaceae</taxon>
        <taxon>Streptomyces</taxon>
    </lineage>
</organism>
<dbReference type="Gene3D" id="1.10.390.10">
    <property type="entry name" value="Neutral Protease Domain 2"/>
    <property type="match status" value="1"/>
</dbReference>
<keyword evidence="8 10" id="KW-0482">Metalloprotease</keyword>
<dbReference type="InterPro" id="IPR011096">
    <property type="entry name" value="FTP_domain"/>
</dbReference>
<evidence type="ECO:0000256" key="3">
    <source>
        <dbReference type="ARBA" id="ARBA00022670"/>
    </source>
</evidence>
<comment type="caution">
    <text evidence="16">The sequence shown here is derived from an EMBL/GenBank/DDBJ whole genome shotgun (WGS) entry which is preliminary data.</text>
</comment>
<gene>
    <name evidence="16" type="ORF">HFV08_01425</name>
</gene>
<dbReference type="InterPro" id="IPR050728">
    <property type="entry name" value="Zinc_Metalloprotease_M4"/>
</dbReference>
<dbReference type="EC" id="3.4.24.-" evidence="10"/>
<dbReference type="Pfam" id="PF07504">
    <property type="entry name" value="FTP"/>
    <property type="match status" value="1"/>
</dbReference>
<keyword evidence="4" id="KW-0479">Metal-binding</keyword>
<dbReference type="Gene3D" id="3.10.170.10">
    <property type="match status" value="1"/>
</dbReference>
<dbReference type="Pfam" id="PF02868">
    <property type="entry name" value="Peptidase_M4_C"/>
    <property type="match status" value="1"/>
</dbReference>
<dbReference type="InterPro" id="IPR023612">
    <property type="entry name" value="Peptidase_M4"/>
</dbReference>
<comment type="similarity">
    <text evidence="2 10">Belongs to the peptidase M4 family.</text>
</comment>
<evidence type="ECO:0000256" key="8">
    <source>
        <dbReference type="ARBA" id="ARBA00023049"/>
    </source>
</evidence>
<evidence type="ECO:0000256" key="11">
    <source>
        <dbReference type="SAM" id="MobiDB-lite"/>
    </source>
</evidence>
<feature type="signal peptide" evidence="10">
    <location>
        <begin position="1"/>
        <end position="25"/>
    </location>
</feature>
<protein>
    <recommendedName>
        <fullName evidence="10">Neutral metalloproteinase</fullName>
        <ecNumber evidence="10">3.4.24.-</ecNumber>
    </recommendedName>
</protein>
<dbReference type="RefSeq" id="WP_168534965.1">
    <property type="nucleotide sequence ID" value="NZ_JAAWWP010000001.1"/>
</dbReference>
<evidence type="ECO:0000313" key="16">
    <source>
        <dbReference type="EMBL" id="NKI39930.1"/>
    </source>
</evidence>
<keyword evidence="17" id="KW-1185">Reference proteome</keyword>
<feature type="domain" description="PepSY" evidence="14">
    <location>
        <begin position="142"/>
        <end position="205"/>
    </location>
</feature>
<dbReference type="InterPro" id="IPR027268">
    <property type="entry name" value="Peptidase_M4/M1_CTD_sf"/>
</dbReference>
<sequence>MRRPHIRRLSIAVAVTTAATLTAGAAGSALASPASPAESAAASAGARGGLSQQAAKSAVTAAAKAAVAHATATSVGKKDKLKAVDALVDAGGKQHVRFVRTHQGLPVLGGDLVVHLSAKSAYLGVTRAYPHKVGVKSTRPGLTEGQARQKAAEAAKGEAGEAELVLSARESGTALAYRVQVDGSGSAEGGRSEVVLDAATGRILSNAPVDEAFLSPAVKEKLRAQGDTVDPRTVPAKGAPTGAASISPRTPADFPSAAKGEGTSFFVGKVELSTTQTGANSYTLKDSTRGGTETRDAGGAELEDFAKAKAFTDKDNKWGDGSVKDPATAAVDAQYGITNTLDFYKKSLGRKGIRNDGKGAHALVHYGDKVGNAFWSPDCACMLYGDGDGKDFTKPLVVLDVTGHELTHGVVEATAALEPTRVDGAGTQYGEPGALNESLADIFGANVEFSADNENTPPNYLIGEQLGLEQKFLRRLDKPSLDKLEGTVDYWSKDAYDTEVHAGSGVSSLAYYLLAEGSGKKTIGKVDYDAATHDGSKVTGIGRSKATRIFYQALTRYMVSTTDFHQARKATLSAAADLYGKDSTEYKTVDAAWSGVNVTAANTPKAPKAPKSRTSH</sequence>
<evidence type="ECO:0000259" key="15">
    <source>
        <dbReference type="Pfam" id="PF07504"/>
    </source>
</evidence>
<evidence type="ECO:0000256" key="2">
    <source>
        <dbReference type="ARBA" id="ARBA00009388"/>
    </source>
</evidence>
<dbReference type="Gene3D" id="3.10.450.490">
    <property type="match status" value="1"/>
</dbReference>
<reference evidence="16 17" key="1">
    <citation type="submission" date="2020-04" db="EMBL/GenBank/DDBJ databases">
        <title>Phylogenetic Diversity and Antibacterial Activity against Ralstonia solanacearum of Endophytic Actinomycete Isolated from Moss.</title>
        <authorList>
            <person name="Zhuang X."/>
        </authorList>
    </citation>
    <scope>NUCLEOTIDE SEQUENCE [LARGE SCALE GENOMIC DNA]</scope>
    <source>
        <strain evidence="16 17">LD120</strain>
    </source>
</reference>
<evidence type="ECO:0000256" key="10">
    <source>
        <dbReference type="RuleBase" id="RU366073"/>
    </source>
</evidence>
<comment type="subcellular location">
    <subcellularLocation>
        <location evidence="10">Secreted</location>
    </subcellularLocation>
</comment>
<keyword evidence="6 10" id="KW-0378">Hydrolase</keyword>
<keyword evidence="5 10" id="KW-0732">Signal</keyword>
<dbReference type="InterPro" id="IPR025711">
    <property type="entry name" value="PepSY"/>
</dbReference>
<dbReference type="Proteomes" id="UP000772196">
    <property type="component" value="Unassembled WGS sequence"/>
</dbReference>
<dbReference type="CDD" id="cd09597">
    <property type="entry name" value="M4_TLP"/>
    <property type="match status" value="1"/>
</dbReference>
<dbReference type="Pfam" id="PF01447">
    <property type="entry name" value="Peptidase_M4"/>
    <property type="match status" value="1"/>
</dbReference>
<evidence type="ECO:0000256" key="5">
    <source>
        <dbReference type="ARBA" id="ARBA00022729"/>
    </source>
</evidence>
<evidence type="ECO:0000259" key="14">
    <source>
        <dbReference type="Pfam" id="PF03413"/>
    </source>
</evidence>
<evidence type="ECO:0000259" key="12">
    <source>
        <dbReference type="Pfam" id="PF01447"/>
    </source>
</evidence>
<dbReference type="PRINTS" id="PR00730">
    <property type="entry name" value="THERMOLYSIN"/>
</dbReference>
<comment type="cofactor">
    <cofactor evidence="1 10">
        <name>Zn(2+)</name>
        <dbReference type="ChEBI" id="CHEBI:29105"/>
    </cofactor>
</comment>